<dbReference type="EMBL" id="JBGBZJ010000003">
    <property type="protein sequence ID" value="MEY9453408.1"/>
    <property type="molecule type" value="Genomic_DNA"/>
</dbReference>
<dbReference type="Proteomes" id="UP001565369">
    <property type="component" value="Unassembled WGS sequence"/>
</dbReference>
<protein>
    <submittedName>
        <fullName evidence="1">Uncharacterized protein</fullName>
    </submittedName>
</protein>
<accession>A0ABV4FR52</accession>
<evidence type="ECO:0000313" key="1">
    <source>
        <dbReference type="EMBL" id="MEY9453408.1"/>
    </source>
</evidence>
<reference evidence="1 2" key="1">
    <citation type="submission" date="2024-07" db="EMBL/GenBank/DDBJ databases">
        <title>Genomic Encyclopedia of Type Strains, Phase V (KMG-V): Genome sequencing to study the core and pangenomes of soil and plant-associated prokaryotes.</title>
        <authorList>
            <person name="Whitman W."/>
        </authorList>
    </citation>
    <scope>NUCLEOTIDE SEQUENCE [LARGE SCALE GENOMIC DNA]</scope>
    <source>
        <strain evidence="1 2">USDA 152</strain>
    </source>
</reference>
<name>A0ABV4FR52_9BRAD</name>
<organism evidence="1 2">
    <name type="scientific">Bradyrhizobium ottawaense</name>
    <dbReference type="NCBI Taxonomy" id="931866"/>
    <lineage>
        <taxon>Bacteria</taxon>
        <taxon>Pseudomonadati</taxon>
        <taxon>Pseudomonadota</taxon>
        <taxon>Alphaproteobacteria</taxon>
        <taxon>Hyphomicrobiales</taxon>
        <taxon>Nitrobacteraceae</taxon>
        <taxon>Bradyrhizobium</taxon>
    </lineage>
</organism>
<comment type="caution">
    <text evidence="1">The sequence shown here is derived from an EMBL/GenBank/DDBJ whole genome shotgun (WGS) entry which is preliminary data.</text>
</comment>
<keyword evidence="2" id="KW-1185">Reference proteome</keyword>
<gene>
    <name evidence="1" type="ORF">ABIG07_002356</name>
</gene>
<evidence type="ECO:0000313" key="2">
    <source>
        <dbReference type="Proteomes" id="UP001565369"/>
    </source>
</evidence>
<proteinExistence type="predicted"/>
<sequence length="69" mass="7695">MERAGNSESSPNHSLWLWVPDQRSAPGNATRCQELRLSGTTTEIWCPHLIYDGICNGAEKRALTNPRVT</sequence>